<name>A0A938B3Y8_UNCTE</name>
<dbReference type="Gene3D" id="3.40.50.1820">
    <property type="entry name" value="alpha/beta hydrolase"/>
    <property type="match status" value="2"/>
</dbReference>
<gene>
    <name evidence="2" type="ORF">FJZ47_18870</name>
</gene>
<sequence>GGYACREYWSDAGWAWRVQEQRTQPRYWEDRTWHSPLYPVVGVSWFAAQAYAAWLTTSQRLKIMRSSGKGTFMATSAPAPHTSQGEITFILQGSTVQDAPVLTSVTGALARIEPITTVSLSGARGAAGTETVVVAPHTVVEIRTEKGHKVWTTAARLHELVAPRASRGIASEHTLIGPDTFAHGTARGIVGKIVLHTLRFLRLDVAREAARRIATQWEQHTLQSVADSSAVLYRCLPSPRDDTTGNAPILTPLDAPLPTNQPLLLFLHGTASSTQGSFFELWQKPSEPIRPLFETYKQHIYALEHKTLTASPIHNAIALAQALPAGARLHLVSHSRGGLIGELLCRGSRVDADPFDLTDLTVFARHEGAAARGDLTHLNQLLKDKRIRVERFVRAACPVRGTTLASQRFDIYLSILFNLLSDVSAYVPILGQALDIFSELVMAIAQERTDPTVLPGLEAMLPDAPLVRLLNRPGVQLGGEMRVIAGDIGGGTVGSLFKTLLTDPLYQEDHDLVVNTEAMFGGATRQHGQAFYFERGPTVSHFQYFHNPSTASRLPRTLTRAAGQPDDFTPYTQEHAAEDTQFYARSEEAPRHAVIVLPGFSGSHLASGTHRVWAEPGMLMFSGLASLDIDATGVTPDGLVASSYQNLCQYVSRSFDVFPFPYDWRQSVCSSAALLADLVHQLLDDPRRHGLPVSLLAHGMGGLVARALLADSKVLWDRMSERVKAPLVMLGVPQTGSHATVALLLGRDRLIKHLALLDPSHTPRAVLAILSRFPGLLERLPAEERLFQEATWQHWHEIDDPSGQAWVIPAPQHLEQAQATQLKLAAAWTEDQMARVCAIAGRAEATPVDIQVAQQPDGSSRLLLLATPHGDGRVPWHTAVTPQPPTWYVEAAHGDLADCPAAFPGIVDLLRHGTTALLPQGPVVAREALDRFAMPAEPMPLFPTEHDVLHAGLGRSKQRRQASQGPRATVSIVHGSLAFATYPVMVGHYQGDTFVSAEA</sequence>
<dbReference type="InterPro" id="IPR029058">
    <property type="entry name" value="AB_hydrolase_fold"/>
</dbReference>
<feature type="domain" description="DUF7379" evidence="1">
    <location>
        <begin position="379"/>
        <end position="471"/>
    </location>
</feature>
<organism evidence="2 3">
    <name type="scientific">Tectimicrobiota bacterium</name>
    <dbReference type="NCBI Taxonomy" id="2528274"/>
    <lineage>
        <taxon>Bacteria</taxon>
        <taxon>Pseudomonadati</taxon>
        <taxon>Nitrospinota/Tectimicrobiota group</taxon>
        <taxon>Candidatus Tectimicrobiota</taxon>
    </lineage>
</organism>
<comment type="caution">
    <text evidence="2">The sequence shown here is derived from an EMBL/GenBank/DDBJ whole genome shotgun (WGS) entry which is preliminary data.</text>
</comment>
<dbReference type="SUPFAM" id="SSF56436">
    <property type="entry name" value="C-type lectin-like"/>
    <property type="match status" value="1"/>
</dbReference>
<dbReference type="InterPro" id="IPR055803">
    <property type="entry name" value="DUF7379"/>
</dbReference>
<evidence type="ECO:0000259" key="1">
    <source>
        <dbReference type="Pfam" id="PF24096"/>
    </source>
</evidence>
<dbReference type="Gene3D" id="3.90.1580.10">
    <property type="entry name" value="paralog of FGE (formylglycine-generating enzyme)"/>
    <property type="match status" value="1"/>
</dbReference>
<dbReference type="InterPro" id="IPR042095">
    <property type="entry name" value="SUMF_sf"/>
</dbReference>
<dbReference type="GO" id="GO:0006629">
    <property type="term" value="P:lipid metabolic process"/>
    <property type="evidence" value="ECO:0007669"/>
    <property type="project" value="InterPro"/>
</dbReference>
<evidence type="ECO:0000313" key="3">
    <source>
        <dbReference type="Proteomes" id="UP000712673"/>
    </source>
</evidence>
<dbReference type="EMBL" id="VGLS01000702">
    <property type="protein sequence ID" value="MBM3225841.1"/>
    <property type="molecule type" value="Genomic_DNA"/>
</dbReference>
<accession>A0A938B3Y8</accession>
<feature type="non-terminal residue" evidence="2">
    <location>
        <position position="1"/>
    </location>
</feature>
<feature type="non-terminal residue" evidence="2">
    <location>
        <position position="999"/>
    </location>
</feature>
<proteinExistence type="predicted"/>
<reference evidence="2" key="1">
    <citation type="submission" date="2019-03" db="EMBL/GenBank/DDBJ databases">
        <title>Lake Tanganyika Metagenome-Assembled Genomes (MAGs).</title>
        <authorList>
            <person name="Tran P."/>
        </authorList>
    </citation>
    <scope>NUCLEOTIDE SEQUENCE</scope>
    <source>
        <strain evidence="2">K_DeepCast_65m_m2_066</strain>
    </source>
</reference>
<dbReference type="Pfam" id="PF24096">
    <property type="entry name" value="DUF7379"/>
    <property type="match status" value="2"/>
</dbReference>
<feature type="domain" description="DUF7379" evidence="1">
    <location>
        <begin position="264"/>
        <end position="348"/>
    </location>
</feature>
<dbReference type="AlphaFoldDB" id="A0A938B3Y8"/>
<dbReference type="SUPFAM" id="SSF53474">
    <property type="entry name" value="alpha/beta-Hydrolases"/>
    <property type="match status" value="2"/>
</dbReference>
<dbReference type="Pfam" id="PF02450">
    <property type="entry name" value="LCAT"/>
    <property type="match status" value="1"/>
</dbReference>
<dbReference type="GO" id="GO:0008374">
    <property type="term" value="F:O-acyltransferase activity"/>
    <property type="evidence" value="ECO:0007669"/>
    <property type="project" value="InterPro"/>
</dbReference>
<evidence type="ECO:0000313" key="2">
    <source>
        <dbReference type="EMBL" id="MBM3225841.1"/>
    </source>
</evidence>
<dbReference type="Proteomes" id="UP000712673">
    <property type="component" value="Unassembled WGS sequence"/>
</dbReference>
<protein>
    <recommendedName>
        <fullName evidence="1">DUF7379 domain-containing protein</fullName>
    </recommendedName>
</protein>
<dbReference type="InterPro" id="IPR003386">
    <property type="entry name" value="LACT/PDAT_acylTrfase"/>
</dbReference>
<dbReference type="InterPro" id="IPR016187">
    <property type="entry name" value="CTDL_fold"/>
</dbReference>